<keyword evidence="3" id="KW-1185">Reference proteome</keyword>
<dbReference type="AlphaFoldDB" id="A0AAV7VUK6"/>
<sequence length="171" mass="18881">MDGRSAMLLANSESEALPLDELELQCTLQFLSNVVVVSAACWPGRACRGKGALIVLCCAADHCLRTLSLWGRVLGSQFSLLSSIADKDWDQFGYTSHQAEHTGSQPLRNSSPVHAMGGRRPPTPPCTARCQSQGLVAGYLIPGLNIVWYRWHRQAPFPQRCLLVRLMKWGF</sequence>
<organism evidence="2 3">
    <name type="scientific">Pleurodeles waltl</name>
    <name type="common">Iberian ribbed newt</name>
    <dbReference type="NCBI Taxonomy" id="8319"/>
    <lineage>
        <taxon>Eukaryota</taxon>
        <taxon>Metazoa</taxon>
        <taxon>Chordata</taxon>
        <taxon>Craniata</taxon>
        <taxon>Vertebrata</taxon>
        <taxon>Euteleostomi</taxon>
        <taxon>Amphibia</taxon>
        <taxon>Batrachia</taxon>
        <taxon>Caudata</taxon>
        <taxon>Salamandroidea</taxon>
        <taxon>Salamandridae</taxon>
        <taxon>Pleurodelinae</taxon>
        <taxon>Pleurodeles</taxon>
    </lineage>
</organism>
<protein>
    <submittedName>
        <fullName evidence="2">Uncharacterized protein</fullName>
    </submittedName>
</protein>
<comment type="caution">
    <text evidence="2">The sequence shown here is derived from an EMBL/GenBank/DDBJ whole genome shotgun (WGS) entry which is preliminary data.</text>
</comment>
<feature type="region of interest" description="Disordered" evidence="1">
    <location>
        <begin position="98"/>
        <end position="124"/>
    </location>
</feature>
<dbReference type="EMBL" id="JANPWB010000002">
    <property type="protein sequence ID" value="KAJ1205370.1"/>
    <property type="molecule type" value="Genomic_DNA"/>
</dbReference>
<reference evidence="2" key="1">
    <citation type="journal article" date="2022" name="bioRxiv">
        <title>Sequencing and chromosome-scale assembly of the giantPleurodeles waltlgenome.</title>
        <authorList>
            <person name="Brown T."/>
            <person name="Elewa A."/>
            <person name="Iarovenko S."/>
            <person name="Subramanian E."/>
            <person name="Araus A.J."/>
            <person name="Petzold A."/>
            <person name="Susuki M."/>
            <person name="Suzuki K.-i.T."/>
            <person name="Hayashi T."/>
            <person name="Toyoda A."/>
            <person name="Oliveira C."/>
            <person name="Osipova E."/>
            <person name="Leigh N.D."/>
            <person name="Simon A."/>
            <person name="Yun M.H."/>
        </authorList>
    </citation>
    <scope>NUCLEOTIDE SEQUENCE</scope>
    <source>
        <strain evidence="2">20211129_DDA</strain>
        <tissue evidence="2">Liver</tissue>
    </source>
</reference>
<evidence type="ECO:0000313" key="3">
    <source>
        <dbReference type="Proteomes" id="UP001066276"/>
    </source>
</evidence>
<gene>
    <name evidence="2" type="ORF">NDU88_000805</name>
</gene>
<accession>A0AAV7VUK6</accession>
<name>A0AAV7VUK6_PLEWA</name>
<dbReference type="Proteomes" id="UP001066276">
    <property type="component" value="Chromosome 1_2"/>
</dbReference>
<evidence type="ECO:0000256" key="1">
    <source>
        <dbReference type="SAM" id="MobiDB-lite"/>
    </source>
</evidence>
<proteinExistence type="predicted"/>
<evidence type="ECO:0000313" key="2">
    <source>
        <dbReference type="EMBL" id="KAJ1205370.1"/>
    </source>
</evidence>
<feature type="compositionally biased region" description="Polar residues" evidence="1">
    <location>
        <begin position="98"/>
        <end position="112"/>
    </location>
</feature>